<organism evidence="3 4">
    <name type="scientific">Litorisediminicola beolgyonensis</name>
    <dbReference type="NCBI Taxonomy" id="1173614"/>
    <lineage>
        <taxon>Bacteria</taxon>
        <taxon>Pseudomonadati</taxon>
        <taxon>Pseudomonadota</taxon>
        <taxon>Alphaproteobacteria</taxon>
        <taxon>Rhodobacterales</taxon>
        <taxon>Paracoccaceae</taxon>
        <taxon>Litorisediminicola</taxon>
    </lineage>
</organism>
<evidence type="ECO:0000313" key="4">
    <source>
        <dbReference type="Proteomes" id="UP001597135"/>
    </source>
</evidence>
<dbReference type="EMBL" id="JBHTMU010000034">
    <property type="protein sequence ID" value="MFD1343925.1"/>
    <property type="molecule type" value="Genomic_DNA"/>
</dbReference>
<dbReference type="Gene3D" id="2.30.30.40">
    <property type="entry name" value="SH3 Domains"/>
    <property type="match status" value="1"/>
</dbReference>
<name>A0ABW3ZL93_9RHOB</name>
<feature type="chain" id="PRO_5046086917" evidence="1">
    <location>
        <begin position="24"/>
        <end position="220"/>
    </location>
</feature>
<dbReference type="Pfam" id="PF08239">
    <property type="entry name" value="SH3_3"/>
    <property type="match status" value="1"/>
</dbReference>
<sequence length="220" mass="22680">MIRKTNLLTAAALCGLAAAPVSAAMTASATTDLNLRAGPGPQYAVQSVIPAEGAVDVAGCLEAGEWCEVTYDGTSGWAYSAYLTTPVENEPVVIYQNTDRVKVETVTYDNTTEEAVGAASVGAWGAAVGSLIVGGPAAAAAGAVIGAAVGAESVPEETVTYVTANPVEPVYLNGEVVVGAGIPDTVTLYEVPDAQYQYVNVNEQYVVVNPENRRIVRVIR</sequence>
<dbReference type="Proteomes" id="UP001597135">
    <property type="component" value="Unassembled WGS sequence"/>
</dbReference>
<dbReference type="RefSeq" id="WP_386805288.1">
    <property type="nucleotide sequence ID" value="NZ_JBHTMU010000034.1"/>
</dbReference>
<gene>
    <name evidence="3" type="ORF">ACFQ4E_15965</name>
</gene>
<dbReference type="InterPro" id="IPR003646">
    <property type="entry name" value="SH3-like_bac-type"/>
</dbReference>
<accession>A0ABW3ZL93</accession>
<evidence type="ECO:0000256" key="1">
    <source>
        <dbReference type="SAM" id="SignalP"/>
    </source>
</evidence>
<protein>
    <submittedName>
        <fullName evidence="3">DUF1236 domain-containing protein</fullName>
    </submittedName>
</protein>
<keyword evidence="1" id="KW-0732">Signal</keyword>
<reference evidence="4" key="1">
    <citation type="journal article" date="2019" name="Int. J. Syst. Evol. Microbiol.">
        <title>The Global Catalogue of Microorganisms (GCM) 10K type strain sequencing project: providing services to taxonomists for standard genome sequencing and annotation.</title>
        <authorList>
            <consortium name="The Broad Institute Genomics Platform"/>
            <consortium name="The Broad Institute Genome Sequencing Center for Infectious Disease"/>
            <person name="Wu L."/>
            <person name="Ma J."/>
        </authorList>
    </citation>
    <scope>NUCLEOTIDE SEQUENCE [LARGE SCALE GENOMIC DNA]</scope>
    <source>
        <strain evidence="4">CCUG 62953</strain>
    </source>
</reference>
<dbReference type="InterPro" id="IPR009642">
    <property type="entry name" value="DUF1236"/>
</dbReference>
<feature type="domain" description="SH3b" evidence="2">
    <location>
        <begin position="32"/>
        <end position="84"/>
    </location>
</feature>
<evidence type="ECO:0000313" key="3">
    <source>
        <dbReference type="EMBL" id="MFD1343925.1"/>
    </source>
</evidence>
<evidence type="ECO:0000259" key="2">
    <source>
        <dbReference type="Pfam" id="PF08239"/>
    </source>
</evidence>
<comment type="caution">
    <text evidence="3">The sequence shown here is derived from an EMBL/GenBank/DDBJ whole genome shotgun (WGS) entry which is preliminary data.</text>
</comment>
<keyword evidence="4" id="KW-1185">Reference proteome</keyword>
<proteinExistence type="predicted"/>
<feature type="signal peptide" evidence="1">
    <location>
        <begin position="1"/>
        <end position="23"/>
    </location>
</feature>
<dbReference type="Pfam" id="PF06823">
    <property type="entry name" value="DUF1236"/>
    <property type="match status" value="1"/>
</dbReference>